<feature type="region of interest" description="Disordered" evidence="1">
    <location>
        <begin position="42"/>
        <end position="91"/>
    </location>
</feature>
<comment type="caution">
    <text evidence="3">The sequence shown here is derived from an EMBL/GenBank/DDBJ whole genome shotgun (WGS) entry which is preliminary data.</text>
</comment>
<feature type="signal peptide" evidence="2">
    <location>
        <begin position="1"/>
        <end position="17"/>
    </location>
</feature>
<proteinExistence type="predicted"/>
<evidence type="ECO:0000256" key="1">
    <source>
        <dbReference type="SAM" id="MobiDB-lite"/>
    </source>
</evidence>
<dbReference type="EMBL" id="RDEX01000001">
    <property type="protein sequence ID" value="RLY95130.1"/>
    <property type="molecule type" value="Genomic_DNA"/>
</dbReference>
<name>A0A3L9L8I9_9MICC</name>
<evidence type="ECO:0000313" key="3">
    <source>
        <dbReference type="EMBL" id="RLY95130.1"/>
    </source>
</evidence>
<feature type="chain" id="PRO_5039321389" description="Lipoprotein" evidence="2">
    <location>
        <begin position="18"/>
        <end position="265"/>
    </location>
</feature>
<reference evidence="3 4" key="1">
    <citation type="submission" date="2018-10" db="EMBL/GenBank/DDBJ databases">
        <title>Kocuria tytonicola, new bacteria from the preen glands of American barn owls (Tyto furcata).</title>
        <authorList>
            <person name="Braun M.S."/>
            <person name="Wang E."/>
            <person name="Zimmermann S."/>
            <person name="Boutin S."/>
            <person name="Wagner H."/>
            <person name="Wink M."/>
        </authorList>
    </citation>
    <scope>NUCLEOTIDE SEQUENCE [LARGE SCALE GENOMIC DNA]</scope>
    <source>
        <strain evidence="3 4">473</strain>
    </source>
</reference>
<gene>
    <name evidence="3" type="ORF">EAE32_02445</name>
</gene>
<keyword evidence="2" id="KW-0732">Signal</keyword>
<dbReference type="RefSeq" id="WP_121864760.1">
    <property type="nucleotide sequence ID" value="NZ_RDEX01000001.1"/>
</dbReference>
<evidence type="ECO:0000256" key="2">
    <source>
        <dbReference type="SAM" id="SignalP"/>
    </source>
</evidence>
<organism evidence="3 4">
    <name type="scientific">Kocuria tytonicola</name>
    <dbReference type="NCBI Taxonomy" id="2055946"/>
    <lineage>
        <taxon>Bacteria</taxon>
        <taxon>Bacillati</taxon>
        <taxon>Actinomycetota</taxon>
        <taxon>Actinomycetes</taxon>
        <taxon>Micrococcales</taxon>
        <taxon>Micrococcaceae</taxon>
        <taxon>Kocuria</taxon>
    </lineage>
</organism>
<evidence type="ECO:0000313" key="4">
    <source>
        <dbReference type="Proteomes" id="UP000277871"/>
    </source>
</evidence>
<keyword evidence="4" id="KW-1185">Reference proteome</keyword>
<accession>A0A3L9L8I9</accession>
<sequence length="265" mass="26908">MNTTQHTLKTLAAVAVAAPLLVGCGQGGQSAEASTPATSGVTSAAASSARAQSQAAPTAGTTTPAAAPDGTATGTPSTSPGGTGAPGAALPAVDDPCAGTCTETVRVPVRHPTYGAMEIVAYERVTQPDTAPQGKQPSYAVYQAGKAVGYVASPPENHVVSFGPGPVLGDQTWEVADEPRDRYGNVYLSDGSGVTVITPSAEGYDSHGTMPNVNLVPDYPFQRAGLKIDAAGEPTVVVRQVDEKGTETGKTVNWRWEGGKFVAQK</sequence>
<dbReference type="Proteomes" id="UP000277871">
    <property type="component" value="Unassembled WGS sequence"/>
</dbReference>
<evidence type="ECO:0008006" key="5">
    <source>
        <dbReference type="Google" id="ProtNLM"/>
    </source>
</evidence>
<protein>
    <recommendedName>
        <fullName evidence="5">Lipoprotein</fullName>
    </recommendedName>
</protein>
<dbReference type="AlphaFoldDB" id="A0A3L9L8I9"/>